<dbReference type="AlphaFoldDB" id="A0ABD2ZSX7"/>
<sequence>MKYLTTRGESLCPWASKCVTYEEAPFNLVRSIRNAKSTFRFPRTKGFTSGSQVISTLYILEKKDAKLALAMKEAKHKDVRYKLYHSNMLHKFLHDDAMREQRKVISLQGLFAEEMKKVTSLDLQIWKQALHLKILDQNEFFALGEMKQKL</sequence>
<dbReference type="EMBL" id="JBJUIK010000007">
    <property type="protein sequence ID" value="KAL3522530.1"/>
    <property type="molecule type" value="Genomic_DNA"/>
</dbReference>
<proteinExistence type="predicted"/>
<accession>A0ABD2ZSX7</accession>
<evidence type="ECO:0000313" key="1">
    <source>
        <dbReference type="EMBL" id="KAL3522530.1"/>
    </source>
</evidence>
<organism evidence="1 2">
    <name type="scientific">Cinchona calisaya</name>
    <dbReference type="NCBI Taxonomy" id="153742"/>
    <lineage>
        <taxon>Eukaryota</taxon>
        <taxon>Viridiplantae</taxon>
        <taxon>Streptophyta</taxon>
        <taxon>Embryophyta</taxon>
        <taxon>Tracheophyta</taxon>
        <taxon>Spermatophyta</taxon>
        <taxon>Magnoliopsida</taxon>
        <taxon>eudicotyledons</taxon>
        <taxon>Gunneridae</taxon>
        <taxon>Pentapetalae</taxon>
        <taxon>asterids</taxon>
        <taxon>lamiids</taxon>
        <taxon>Gentianales</taxon>
        <taxon>Rubiaceae</taxon>
        <taxon>Cinchonoideae</taxon>
        <taxon>Cinchoneae</taxon>
        <taxon>Cinchona</taxon>
    </lineage>
</organism>
<evidence type="ECO:0000313" key="2">
    <source>
        <dbReference type="Proteomes" id="UP001630127"/>
    </source>
</evidence>
<name>A0ABD2ZSX7_9GENT</name>
<reference evidence="1 2" key="1">
    <citation type="submission" date="2024-11" db="EMBL/GenBank/DDBJ databases">
        <title>A near-complete genome assembly of Cinchona calisaya.</title>
        <authorList>
            <person name="Lian D.C."/>
            <person name="Zhao X.W."/>
            <person name="Wei L."/>
        </authorList>
    </citation>
    <scope>NUCLEOTIDE SEQUENCE [LARGE SCALE GENOMIC DNA]</scope>
    <source>
        <tissue evidence="1">Nenye</tissue>
    </source>
</reference>
<dbReference type="Proteomes" id="UP001630127">
    <property type="component" value="Unassembled WGS sequence"/>
</dbReference>
<gene>
    <name evidence="1" type="ORF">ACH5RR_015364</name>
</gene>
<comment type="caution">
    <text evidence="1">The sequence shown here is derived from an EMBL/GenBank/DDBJ whole genome shotgun (WGS) entry which is preliminary data.</text>
</comment>
<protein>
    <submittedName>
        <fullName evidence="1">Uncharacterized protein</fullName>
    </submittedName>
</protein>
<keyword evidence="2" id="KW-1185">Reference proteome</keyword>